<dbReference type="EMBL" id="CACTIH010000177">
    <property type="protein sequence ID" value="CAA2956187.1"/>
    <property type="molecule type" value="Genomic_DNA"/>
</dbReference>
<feature type="compositionally biased region" description="Basic and acidic residues" evidence="1">
    <location>
        <begin position="123"/>
        <end position="134"/>
    </location>
</feature>
<sequence>MGLNREIGGECFFFTTLKREFLRTDRGFKTIIGAINFKKERSRFLWWWNNTSCPVRCRLNIMVLMIQKLQPTHFNNILTLWMLLLDKASHEVTPEDDVDMSGNENQRTHVEDTSLLQQNVTSSKEETQQVEKKNRGPTQMKNLNEVIGPIEVKFNEMGQSLFVTLSPFLARLVRETAPYTLVDGDTFQMI</sequence>
<feature type="region of interest" description="Disordered" evidence="1">
    <location>
        <begin position="118"/>
        <end position="140"/>
    </location>
</feature>
<dbReference type="AlphaFoldDB" id="A0A8S0PXE4"/>
<evidence type="ECO:0000256" key="1">
    <source>
        <dbReference type="SAM" id="MobiDB-lite"/>
    </source>
</evidence>
<dbReference type="Proteomes" id="UP000594638">
    <property type="component" value="Unassembled WGS sequence"/>
</dbReference>
<reference evidence="2 3" key="1">
    <citation type="submission" date="2019-12" db="EMBL/GenBank/DDBJ databases">
        <authorList>
            <person name="Alioto T."/>
            <person name="Alioto T."/>
            <person name="Gomez Garrido J."/>
        </authorList>
    </citation>
    <scope>NUCLEOTIDE SEQUENCE [LARGE SCALE GENOMIC DNA]</scope>
</reference>
<name>A0A8S0PXE4_OLEEU</name>
<accession>A0A8S0PXE4</accession>
<protein>
    <submittedName>
        <fullName evidence="2">Uncharacterized protein</fullName>
    </submittedName>
</protein>
<gene>
    <name evidence="2" type="ORF">OLEA9_A102616</name>
</gene>
<comment type="caution">
    <text evidence="2">The sequence shown here is derived from an EMBL/GenBank/DDBJ whole genome shotgun (WGS) entry which is preliminary data.</text>
</comment>
<evidence type="ECO:0000313" key="3">
    <source>
        <dbReference type="Proteomes" id="UP000594638"/>
    </source>
</evidence>
<keyword evidence="3" id="KW-1185">Reference proteome</keyword>
<dbReference type="Gramene" id="OE9A102616T1">
    <property type="protein sequence ID" value="OE9A102616C1"/>
    <property type="gene ID" value="OE9A102616"/>
</dbReference>
<proteinExistence type="predicted"/>
<evidence type="ECO:0000313" key="2">
    <source>
        <dbReference type="EMBL" id="CAA2956187.1"/>
    </source>
</evidence>
<organism evidence="2 3">
    <name type="scientific">Olea europaea subsp. europaea</name>
    <dbReference type="NCBI Taxonomy" id="158383"/>
    <lineage>
        <taxon>Eukaryota</taxon>
        <taxon>Viridiplantae</taxon>
        <taxon>Streptophyta</taxon>
        <taxon>Embryophyta</taxon>
        <taxon>Tracheophyta</taxon>
        <taxon>Spermatophyta</taxon>
        <taxon>Magnoliopsida</taxon>
        <taxon>eudicotyledons</taxon>
        <taxon>Gunneridae</taxon>
        <taxon>Pentapetalae</taxon>
        <taxon>asterids</taxon>
        <taxon>lamiids</taxon>
        <taxon>Lamiales</taxon>
        <taxon>Oleaceae</taxon>
        <taxon>Oleeae</taxon>
        <taxon>Olea</taxon>
    </lineage>
</organism>